<evidence type="ECO:0000313" key="1">
    <source>
        <dbReference type="EMBL" id="CAH2319177.1"/>
    </source>
</evidence>
<dbReference type="EMBL" id="OW240921">
    <property type="protein sequence ID" value="CAH2319177.1"/>
    <property type="molecule type" value="Genomic_DNA"/>
</dbReference>
<reference evidence="1" key="1">
    <citation type="submission" date="2022-03" db="EMBL/GenBank/DDBJ databases">
        <authorList>
            <person name="Alioto T."/>
            <person name="Alioto T."/>
            <person name="Gomez Garrido J."/>
        </authorList>
    </citation>
    <scope>NUCLEOTIDE SEQUENCE</scope>
</reference>
<gene>
    <name evidence="1" type="ORF">PECUL_23A028831</name>
</gene>
<name>A0AAD1WRI8_PELCU</name>
<evidence type="ECO:0000313" key="2">
    <source>
        <dbReference type="Proteomes" id="UP001295444"/>
    </source>
</evidence>
<organism evidence="1 2">
    <name type="scientific">Pelobates cultripes</name>
    <name type="common">Western spadefoot toad</name>
    <dbReference type="NCBI Taxonomy" id="61616"/>
    <lineage>
        <taxon>Eukaryota</taxon>
        <taxon>Metazoa</taxon>
        <taxon>Chordata</taxon>
        <taxon>Craniata</taxon>
        <taxon>Vertebrata</taxon>
        <taxon>Euteleostomi</taxon>
        <taxon>Amphibia</taxon>
        <taxon>Batrachia</taxon>
        <taxon>Anura</taxon>
        <taxon>Pelobatoidea</taxon>
        <taxon>Pelobatidae</taxon>
        <taxon>Pelobates</taxon>
    </lineage>
</organism>
<dbReference type="AlphaFoldDB" id="A0AAD1WRI8"/>
<protein>
    <submittedName>
        <fullName evidence="1">Uncharacterized protein</fullName>
    </submittedName>
</protein>
<dbReference type="Proteomes" id="UP001295444">
    <property type="component" value="Chromosome 10"/>
</dbReference>
<keyword evidence="2" id="KW-1185">Reference proteome</keyword>
<sequence length="77" mass="8964">MALPALLLPPSPHPTPSDSFRLHRSQRWLHVHFPDRHNLSNFWVLRKACDVVMVCRAAITYTPLVMDVQRCPPRPRL</sequence>
<proteinExistence type="predicted"/>
<accession>A0AAD1WRI8</accession>